<dbReference type="InterPro" id="IPR036855">
    <property type="entry name" value="Znf_CCCH_sf"/>
</dbReference>
<name>A0A8J9ZV20_BRALA</name>
<dbReference type="PANTHER" id="PTHR12547">
    <property type="entry name" value="CCCH ZINC FINGER/TIS11-RELATED"/>
    <property type="match status" value="1"/>
</dbReference>
<dbReference type="Pfam" id="PF00642">
    <property type="entry name" value="zf-CCCH"/>
    <property type="match status" value="2"/>
</dbReference>
<feature type="domain" description="C3H1-type" evidence="14">
    <location>
        <begin position="124"/>
        <end position="152"/>
    </location>
</feature>
<evidence type="ECO:0000256" key="12">
    <source>
        <dbReference type="PROSITE-ProRule" id="PRU00723"/>
    </source>
</evidence>
<feature type="compositionally biased region" description="Basic and acidic residues" evidence="13">
    <location>
        <begin position="212"/>
        <end position="224"/>
    </location>
</feature>
<evidence type="ECO:0000256" key="13">
    <source>
        <dbReference type="SAM" id="MobiDB-lite"/>
    </source>
</evidence>
<accession>A0A8J9ZV20</accession>
<dbReference type="Gene3D" id="4.10.1000.10">
    <property type="entry name" value="Zinc finger, CCCH-type"/>
    <property type="match status" value="2"/>
</dbReference>
<keyword evidence="3" id="KW-0217">Developmental protein</keyword>
<dbReference type="InterPro" id="IPR000571">
    <property type="entry name" value="Znf_CCCH"/>
</dbReference>
<evidence type="ECO:0000256" key="7">
    <source>
        <dbReference type="ARBA" id="ARBA00022771"/>
    </source>
</evidence>
<dbReference type="GO" id="GO:1990904">
    <property type="term" value="C:ribonucleoprotein complex"/>
    <property type="evidence" value="ECO:0007669"/>
    <property type="project" value="UniProtKB-KW"/>
</dbReference>
<feature type="zinc finger region" description="C3H1-type" evidence="12">
    <location>
        <begin position="162"/>
        <end position="190"/>
    </location>
</feature>
<keyword evidence="9" id="KW-0694">RNA-binding</keyword>
<feature type="compositionally biased region" description="Low complexity" evidence="13">
    <location>
        <begin position="194"/>
        <end position="210"/>
    </location>
</feature>
<feature type="compositionally biased region" description="Basic and acidic residues" evidence="13">
    <location>
        <begin position="96"/>
        <end position="117"/>
    </location>
</feature>
<organism evidence="15 16">
    <name type="scientific">Branchiostoma lanceolatum</name>
    <name type="common">Common lancelet</name>
    <name type="synonym">Amphioxus lanceolatum</name>
    <dbReference type="NCBI Taxonomy" id="7740"/>
    <lineage>
        <taxon>Eukaryota</taxon>
        <taxon>Metazoa</taxon>
        <taxon>Chordata</taxon>
        <taxon>Cephalochordata</taxon>
        <taxon>Leptocardii</taxon>
        <taxon>Amphioxiformes</taxon>
        <taxon>Branchiostomatidae</taxon>
        <taxon>Branchiostoma</taxon>
    </lineage>
</organism>
<dbReference type="FunFam" id="4.10.1000.10:FF:000002">
    <property type="entry name" value="Zinc finger protein 36, C3H1 type-like 1"/>
    <property type="match status" value="1"/>
</dbReference>
<evidence type="ECO:0000256" key="10">
    <source>
        <dbReference type="ARBA" id="ARBA00023242"/>
    </source>
</evidence>
<dbReference type="GO" id="GO:0008270">
    <property type="term" value="F:zinc ion binding"/>
    <property type="evidence" value="ECO:0007669"/>
    <property type="project" value="UniProtKB-KW"/>
</dbReference>
<dbReference type="GO" id="GO:0005634">
    <property type="term" value="C:nucleus"/>
    <property type="evidence" value="ECO:0007669"/>
    <property type="project" value="UniProtKB-SubCell"/>
</dbReference>
<dbReference type="EMBL" id="OV696689">
    <property type="protein sequence ID" value="CAH1262659.1"/>
    <property type="molecule type" value="Genomic_DNA"/>
</dbReference>
<sequence>MTAAGTDQGSTEKMSTALVSAFYDVGDVLYKNQKNNNMQWKPDRKAVGSPVGTTGFPRRHSTSSVSPTLRELGNSKYSNTLITIPDGGLLLTGNNKENHQGNGKRDRLQSDGGEGKKSNINSSRYKTELCRPFEENGHCKYGDKCQFAHGVHELRTLARHPKYKTELCRTFHTIGFCPYGPRCHFIHNPEERAQAQQSQSGSQSPRQNQHNSHRDRDHHHNERNNHHHNNSSRPRPPLQHSVSLPGPLYIQDSPPASPVSRSPPPGLSFPANDDVFSPLPVNANAFTYSAQDIPNPMLSPMQRASPPFGGPPSPDVFSMQSNGSLYSAPPSPPDSLAGDRDLSPIGETFDNPPAPMATTGSGARTGSDYRLPCFSRLSESDP</sequence>
<evidence type="ECO:0000256" key="11">
    <source>
        <dbReference type="ARBA" id="ARBA00023274"/>
    </source>
</evidence>
<evidence type="ECO:0000313" key="16">
    <source>
        <dbReference type="Proteomes" id="UP000838412"/>
    </source>
</evidence>
<keyword evidence="4" id="KW-0963">Cytoplasm</keyword>
<keyword evidence="5 12" id="KW-0479">Metal-binding</keyword>
<evidence type="ECO:0000256" key="1">
    <source>
        <dbReference type="ARBA" id="ARBA00004123"/>
    </source>
</evidence>
<evidence type="ECO:0000256" key="5">
    <source>
        <dbReference type="ARBA" id="ARBA00022723"/>
    </source>
</evidence>
<evidence type="ECO:0000256" key="2">
    <source>
        <dbReference type="ARBA" id="ARBA00004496"/>
    </source>
</evidence>
<dbReference type="InterPro" id="IPR007635">
    <property type="entry name" value="Tis11B_N"/>
</dbReference>
<protein>
    <submittedName>
        <fullName evidence="15">ZFP36L1 protein</fullName>
    </submittedName>
</protein>
<evidence type="ECO:0000313" key="15">
    <source>
        <dbReference type="EMBL" id="CAH1262659.1"/>
    </source>
</evidence>
<proteinExistence type="predicted"/>
<dbReference type="SUPFAM" id="SSF90229">
    <property type="entry name" value="CCCH zinc finger"/>
    <property type="match status" value="2"/>
</dbReference>
<evidence type="ECO:0000256" key="3">
    <source>
        <dbReference type="ARBA" id="ARBA00022473"/>
    </source>
</evidence>
<evidence type="ECO:0000256" key="9">
    <source>
        <dbReference type="ARBA" id="ARBA00022884"/>
    </source>
</evidence>
<feature type="region of interest" description="Disordered" evidence="13">
    <location>
        <begin position="91"/>
        <end position="120"/>
    </location>
</feature>
<evidence type="ECO:0000256" key="6">
    <source>
        <dbReference type="ARBA" id="ARBA00022737"/>
    </source>
</evidence>
<feature type="compositionally biased region" description="Pro residues" evidence="13">
    <location>
        <begin position="255"/>
        <end position="267"/>
    </location>
</feature>
<feature type="region of interest" description="Disordered" evidence="13">
    <location>
        <begin position="292"/>
        <end position="382"/>
    </location>
</feature>
<comment type="subcellular location">
    <subcellularLocation>
        <location evidence="2">Cytoplasm</location>
    </subcellularLocation>
    <subcellularLocation>
        <location evidence="1">Nucleus</location>
    </subcellularLocation>
</comment>
<feature type="zinc finger region" description="C3H1-type" evidence="12">
    <location>
        <begin position="124"/>
        <end position="152"/>
    </location>
</feature>
<dbReference type="GO" id="GO:0005737">
    <property type="term" value="C:cytoplasm"/>
    <property type="evidence" value="ECO:0007669"/>
    <property type="project" value="UniProtKB-SubCell"/>
</dbReference>
<keyword evidence="11" id="KW-0687">Ribonucleoprotein</keyword>
<dbReference type="AlphaFoldDB" id="A0A8J9ZV20"/>
<keyword evidence="10" id="KW-0539">Nucleus</keyword>
<evidence type="ECO:0000259" key="14">
    <source>
        <dbReference type="PROSITE" id="PS50103"/>
    </source>
</evidence>
<keyword evidence="6" id="KW-0677">Repeat</keyword>
<dbReference type="GO" id="GO:0003729">
    <property type="term" value="F:mRNA binding"/>
    <property type="evidence" value="ECO:0007669"/>
    <property type="project" value="InterPro"/>
</dbReference>
<dbReference type="PANTHER" id="PTHR12547:SF18">
    <property type="entry name" value="PROTEIN TIS11"/>
    <property type="match status" value="1"/>
</dbReference>
<gene>
    <name evidence="15" type="primary">ZFP36L1</name>
    <name evidence="15" type="ORF">BLAG_LOCUS17617</name>
</gene>
<evidence type="ECO:0000256" key="8">
    <source>
        <dbReference type="ARBA" id="ARBA00022833"/>
    </source>
</evidence>
<dbReference type="PROSITE" id="PS50103">
    <property type="entry name" value="ZF_C3H1"/>
    <property type="match status" value="2"/>
</dbReference>
<evidence type="ECO:0000256" key="4">
    <source>
        <dbReference type="ARBA" id="ARBA00022490"/>
    </source>
</evidence>
<dbReference type="FunFam" id="4.10.1000.10:FF:000001">
    <property type="entry name" value="zinc finger CCCH domain-containing protein 15-like"/>
    <property type="match status" value="1"/>
</dbReference>
<keyword evidence="7 12" id="KW-0863">Zinc-finger</keyword>
<feature type="region of interest" description="Disordered" evidence="13">
    <location>
        <begin position="191"/>
        <end position="273"/>
    </location>
</feature>
<keyword evidence="8 12" id="KW-0862">Zinc</keyword>
<dbReference type="Pfam" id="PF04553">
    <property type="entry name" value="Tis11B_N"/>
    <property type="match status" value="1"/>
</dbReference>
<reference evidence="15" key="1">
    <citation type="submission" date="2022-01" db="EMBL/GenBank/DDBJ databases">
        <authorList>
            <person name="Braso-Vives M."/>
        </authorList>
    </citation>
    <scope>NUCLEOTIDE SEQUENCE</scope>
</reference>
<dbReference type="SMART" id="SM00356">
    <property type="entry name" value="ZnF_C3H1"/>
    <property type="match status" value="2"/>
</dbReference>
<dbReference type="Proteomes" id="UP000838412">
    <property type="component" value="Chromosome 4"/>
</dbReference>
<dbReference type="OrthoDB" id="410307at2759"/>
<keyword evidence="16" id="KW-1185">Reference proteome</keyword>
<feature type="domain" description="C3H1-type" evidence="14">
    <location>
        <begin position="162"/>
        <end position="190"/>
    </location>
</feature>
<feature type="region of interest" description="Disordered" evidence="13">
    <location>
        <begin position="36"/>
        <end position="72"/>
    </location>
</feature>
<dbReference type="InterPro" id="IPR045877">
    <property type="entry name" value="ZFP36-like"/>
</dbReference>